<gene>
    <name evidence="2" type="ORF">SOIL9_17360</name>
</gene>
<organism evidence="2 3">
    <name type="scientific">Gemmata massiliana</name>
    <dbReference type="NCBI Taxonomy" id="1210884"/>
    <lineage>
        <taxon>Bacteria</taxon>
        <taxon>Pseudomonadati</taxon>
        <taxon>Planctomycetota</taxon>
        <taxon>Planctomycetia</taxon>
        <taxon>Gemmatales</taxon>
        <taxon>Gemmataceae</taxon>
        <taxon>Gemmata</taxon>
    </lineage>
</organism>
<dbReference type="Gene3D" id="6.10.140.1340">
    <property type="match status" value="1"/>
</dbReference>
<dbReference type="AlphaFoldDB" id="A0A6P2D3T2"/>
<evidence type="ECO:0000313" key="2">
    <source>
        <dbReference type="EMBL" id="VTR95978.1"/>
    </source>
</evidence>
<dbReference type="EMBL" id="LR593886">
    <property type="protein sequence ID" value="VTR95978.1"/>
    <property type="molecule type" value="Genomic_DNA"/>
</dbReference>
<evidence type="ECO:0000313" key="3">
    <source>
        <dbReference type="Proteomes" id="UP000464178"/>
    </source>
</evidence>
<feature type="transmembrane region" description="Helical" evidence="1">
    <location>
        <begin position="48"/>
        <end position="64"/>
    </location>
</feature>
<dbReference type="Proteomes" id="UP000464178">
    <property type="component" value="Chromosome"/>
</dbReference>
<name>A0A6P2D3T2_9BACT</name>
<dbReference type="KEGG" id="gms:SOIL9_17360"/>
<proteinExistence type="predicted"/>
<keyword evidence="3" id="KW-1185">Reference proteome</keyword>
<keyword evidence="1" id="KW-0812">Transmembrane</keyword>
<evidence type="ECO:0000256" key="1">
    <source>
        <dbReference type="SAM" id="Phobius"/>
    </source>
</evidence>
<keyword evidence="1" id="KW-1133">Transmembrane helix</keyword>
<dbReference type="RefSeq" id="WP_162670325.1">
    <property type="nucleotide sequence ID" value="NZ_LR593886.1"/>
</dbReference>
<accession>A0A6P2D3T2</accession>
<sequence length="170" mass="18734">MNLRITANRECLKENSLESRLACLADAGPQAISDRIAQLEREWSAGRMTKATIGVMIVAGLALTALSNPWWLVLPAAGGVFLLQYLFGRSSWLGATFREMGFRSGSDIDQERFALRALRGDFKNLPTVHEIESKDDISRLEGEGGIAFDPEESKTDARDAVKQLIEAAKH</sequence>
<reference evidence="2 3" key="1">
    <citation type="submission" date="2019-05" db="EMBL/GenBank/DDBJ databases">
        <authorList>
            <consortium name="Science for Life Laboratories"/>
        </authorList>
    </citation>
    <scope>NUCLEOTIDE SEQUENCE [LARGE SCALE GENOMIC DNA]</scope>
    <source>
        <strain evidence="2">Soil9</strain>
    </source>
</reference>
<protein>
    <submittedName>
        <fullName evidence="2">Uncharacterized protein</fullName>
    </submittedName>
</protein>
<keyword evidence="1" id="KW-0472">Membrane</keyword>